<dbReference type="Proteomes" id="UP000606786">
    <property type="component" value="Unassembled WGS sequence"/>
</dbReference>
<reference evidence="1" key="1">
    <citation type="submission" date="2020-11" db="EMBL/GenBank/DDBJ databases">
        <authorList>
            <person name="Whitehead M."/>
        </authorList>
    </citation>
    <scope>NUCLEOTIDE SEQUENCE</scope>
    <source>
        <strain evidence="1">EGII</strain>
    </source>
</reference>
<evidence type="ECO:0000313" key="1">
    <source>
        <dbReference type="EMBL" id="CAD7002527.1"/>
    </source>
</evidence>
<dbReference type="AlphaFoldDB" id="A0A811UXX3"/>
<gene>
    <name evidence="1" type="ORF">CCAP1982_LOCUS11016</name>
</gene>
<organism evidence="1 2">
    <name type="scientific">Ceratitis capitata</name>
    <name type="common">Mediterranean fruit fly</name>
    <name type="synonym">Tephritis capitata</name>
    <dbReference type="NCBI Taxonomy" id="7213"/>
    <lineage>
        <taxon>Eukaryota</taxon>
        <taxon>Metazoa</taxon>
        <taxon>Ecdysozoa</taxon>
        <taxon>Arthropoda</taxon>
        <taxon>Hexapoda</taxon>
        <taxon>Insecta</taxon>
        <taxon>Pterygota</taxon>
        <taxon>Neoptera</taxon>
        <taxon>Endopterygota</taxon>
        <taxon>Diptera</taxon>
        <taxon>Brachycera</taxon>
        <taxon>Muscomorpha</taxon>
        <taxon>Tephritoidea</taxon>
        <taxon>Tephritidae</taxon>
        <taxon>Ceratitis</taxon>
        <taxon>Ceratitis</taxon>
    </lineage>
</organism>
<proteinExistence type="predicted"/>
<sequence length="73" mass="8173">MQSCYNFVGVNIWKPHTTSIRRPLVMTLKQKVKRAALPCSGFLRLVDSAAICYTICPLPLNEIFFLSPAAAFL</sequence>
<protein>
    <submittedName>
        <fullName evidence="1">(Mediterranean fruit fly) hypothetical protein</fullName>
    </submittedName>
</protein>
<keyword evidence="2" id="KW-1185">Reference proteome</keyword>
<accession>A0A811UXX3</accession>
<evidence type="ECO:0000313" key="2">
    <source>
        <dbReference type="Proteomes" id="UP000606786"/>
    </source>
</evidence>
<name>A0A811UXX3_CERCA</name>
<dbReference type="EMBL" id="CAJHJT010000034">
    <property type="protein sequence ID" value="CAD7002527.1"/>
    <property type="molecule type" value="Genomic_DNA"/>
</dbReference>
<comment type="caution">
    <text evidence="1">The sequence shown here is derived from an EMBL/GenBank/DDBJ whole genome shotgun (WGS) entry which is preliminary data.</text>
</comment>